<sequence>MWLHTFCSGTDNHKVYMAPYATTSDYEHPVTHSLQPYL</sequence>
<dbReference type="EMBL" id="JYDP01008327">
    <property type="protein sequence ID" value="KRY63748.1"/>
    <property type="molecule type" value="Genomic_DNA"/>
</dbReference>
<organism evidence="1 2">
    <name type="scientific">Trichinella zimbabwensis</name>
    <dbReference type="NCBI Taxonomy" id="268475"/>
    <lineage>
        <taxon>Eukaryota</taxon>
        <taxon>Metazoa</taxon>
        <taxon>Ecdysozoa</taxon>
        <taxon>Nematoda</taxon>
        <taxon>Enoplea</taxon>
        <taxon>Dorylaimia</taxon>
        <taxon>Trichinellida</taxon>
        <taxon>Trichinellidae</taxon>
        <taxon>Trichinella</taxon>
    </lineage>
</organism>
<evidence type="ECO:0000313" key="2">
    <source>
        <dbReference type="Proteomes" id="UP000055024"/>
    </source>
</evidence>
<accession>A0A0V1DQN1</accession>
<comment type="caution">
    <text evidence="1">The sequence shown here is derived from an EMBL/GenBank/DDBJ whole genome shotgun (WGS) entry which is preliminary data.</text>
</comment>
<gene>
    <name evidence="1" type="ORF">T11_17348</name>
</gene>
<reference evidence="1 2" key="1">
    <citation type="submission" date="2015-01" db="EMBL/GenBank/DDBJ databases">
        <title>Evolution of Trichinella species and genotypes.</title>
        <authorList>
            <person name="Korhonen P.K."/>
            <person name="Edoardo P."/>
            <person name="Giuseppe L.R."/>
            <person name="Gasser R.B."/>
        </authorList>
    </citation>
    <scope>NUCLEOTIDE SEQUENCE [LARGE SCALE GENOMIC DNA]</scope>
    <source>
        <strain evidence="1">ISS1029</strain>
    </source>
</reference>
<keyword evidence="2" id="KW-1185">Reference proteome</keyword>
<protein>
    <submittedName>
        <fullName evidence="1">Uncharacterized protein</fullName>
    </submittedName>
</protein>
<evidence type="ECO:0000313" key="1">
    <source>
        <dbReference type="EMBL" id="KRY63748.1"/>
    </source>
</evidence>
<dbReference type="Proteomes" id="UP000055024">
    <property type="component" value="Unassembled WGS sequence"/>
</dbReference>
<dbReference type="AlphaFoldDB" id="A0A0V1DQN1"/>
<proteinExistence type="predicted"/>
<name>A0A0V1DQN1_9BILA</name>